<keyword evidence="5 6" id="KW-0472">Membrane</keyword>
<evidence type="ECO:0000256" key="5">
    <source>
        <dbReference type="ARBA" id="ARBA00023136"/>
    </source>
</evidence>
<reference evidence="9" key="3">
    <citation type="submission" date="2015-04" db="UniProtKB">
        <authorList>
            <consortium name="EnsemblPlants"/>
        </authorList>
    </citation>
    <scope>IDENTIFICATION</scope>
    <source>
        <strain evidence="9">cv. Jemalong A17</strain>
    </source>
</reference>
<feature type="transmembrane region" description="Helical" evidence="6">
    <location>
        <begin position="213"/>
        <end position="243"/>
    </location>
</feature>
<evidence type="ECO:0000313" key="10">
    <source>
        <dbReference type="Proteomes" id="UP000002051"/>
    </source>
</evidence>
<keyword evidence="2 6" id="KW-0812">Transmembrane</keyword>
<sequence>MCEKIRCDTLFLCTLPHSFLNYLSFFSVTFHFIAVWLLPPVHSDFTETMSENFTAEKLLNTLVETLEKQKSGSFHVEVKANSMTSQFNKLFGREKPVHHILGGGKSADVLLWRDKKISAAVLTAATTIWLLFEWLNYNFLSLLCLALVLVMSVQFLWTNASGVFSSDRKPSKAPRLVLPKDFFVNIATAVGAEVNRGLRFLQNVSCGGNLKQFVIVVVCLWAGAVIGNWFNFFTVVYIGFVAAHTLPVLYEKYDDQIDNFVYKVLDQMQNQYRKVDSGLLSKIPKGKKLE</sequence>
<evidence type="ECO:0000313" key="8">
    <source>
        <dbReference type="EMBL" id="AET00282.1"/>
    </source>
</evidence>
<reference evidence="8 10" key="2">
    <citation type="journal article" date="2014" name="BMC Genomics">
        <title>An improved genome release (version Mt4.0) for the model legume Medicago truncatula.</title>
        <authorList>
            <person name="Tang H."/>
            <person name="Krishnakumar V."/>
            <person name="Bidwell S."/>
            <person name="Rosen B."/>
            <person name="Chan A."/>
            <person name="Zhou S."/>
            <person name="Gentzbittel L."/>
            <person name="Childs K.L."/>
            <person name="Yandell M."/>
            <person name="Gundlach H."/>
            <person name="Mayer K.F."/>
            <person name="Schwartz D.C."/>
            <person name="Town C.D."/>
        </authorList>
    </citation>
    <scope>GENOME REANNOTATION</scope>
    <source>
        <strain evidence="9 10">cv. Jemalong A17</strain>
    </source>
</reference>
<dbReference type="AlphaFoldDB" id="G7KD07"/>
<dbReference type="GO" id="GO:0009617">
    <property type="term" value="P:response to bacterium"/>
    <property type="evidence" value="ECO:0007669"/>
    <property type="project" value="InterPro"/>
</dbReference>
<feature type="transmembrane region" description="Helical" evidence="6">
    <location>
        <begin position="139"/>
        <end position="157"/>
    </location>
</feature>
<dbReference type="Proteomes" id="UP000002051">
    <property type="component" value="Chromosome 5"/>
</dbReference>
<evidence type="ECO:0000256" key="6">
    <source>
        <dbReference type="RuleBase" id="RU363132"/>
    </source>
</evidence>
<dbReference type="PANTHER" id="PTHR10994:SF62">
    <property type="entry name" value="RETICULON-LIKE PROTEIN B8"/>
    <property type="match status" value="1"/>
</dbReference>
<proteinExistence type="predicted"/>
<evidence type="ECO:0000256" key="3">
    <source>
        <dbReference type="ARBA" id="ARBA00022824"/>
    </source>
</evidence>
<feature type="transmembrane region" description="Helical" evidence="6">
    <location>
        <begin position="116"/>
        <end position="132"/>
    </location>
</feature>
<gene>
    <name evidence="8" type="ordered locus">MTR_5g090340</name>
</gene>
<feature type="domain" description="Reticulon" evidence="7">
    <location>
        <begin position="106"/>
        <end position="290"/>
    </location>
</feature>
<evidence type="ECO:0000256" key="4">
    <source>
        <dbReference type="ARBA" id="ARBA00022989"/>
    </source>
</evidence>
<dbReference type="InterPro" id="IPR045064">
    <property type="entry name" value="Reticulon-like"/>
</dbReference>
<dbReference type="PaxDb" id="3880-AET00282"/>
<dbReference type="OMA" id="LLFEWLN"/>
<dbReference type="Pfam" id="PF02453">
    <property type="entry name" value="Reticulon"/>
    <property type="match status" value="1"/>
</dbReference>
<dbReference type="eggNOG" id="KOG1792">
    <property type="taxonomic scope" value="Eukaryota"/>
</dbReference>
<dbReference type="EnsemblPlants" id="AET00282">
    <property type="protein sequence ID" value="AET00282"/>
    <property type="gene ID" value="MTR_5g090340"/>
</dbReference>
<evidence type="ECO:0000313" key="9">
    <source>
        <dbReference type="EnsemblPlants" id="AET00282"/>
    </source>
</evidence>
<dbReference type="InterPro" id="IPR003388">
    <property type="entry name" value="Reticulon"/>
</dbReference>
<dbReference type="GO" id="GO:0005789">
    <property type="term" value="C:endoplasmic reticulum membrane"/>
    <property type="evidence" value="ECO:0007669"/>
    <property type="project" value="UniProtKB-SubCell"/>
</dbReference>
<keyword evidence="3 6" id="KW-0256">Endoplasmic reticulum</keyword>
<organism evidence="8 10">
    <name type="scientific">Medicago truncatula</name>
    <name type="common">Barrel medic</name>
    <name type="synonym">Medicago tribuloides</name>
    <dbReference type="NCBI Taxonomy" id="3880"/>
    <lineage>
        <taxon>Eukaryota</taxon>
        <taxon>Viridiplantae</taxon>
        <taxon>Streptophyta</taxon>
        <taxon>Embryophyta</taxon>
        <taxon>Tracheophyta</taxon>
        <taxon>Spermatophyta</taxon>
        <taxon>Magnoliopsida</taxon>
        <taxon>eudicotyledons</taxon>
        <taxon>Gunneridae</taxon>
        <taxon>Pentapetalae</taxon>
        <taxon>rosids</taxon>
        <taxon>fabids</taxon>
        <taxon>Fabales</taxon>
        <taxon>Fabaceae</taxon>
        <taxon>Papilionoideae</taxon>
        <taxon>50 kb inversion clade</taxon>
        <taxon>NPAAA clade</taxon>
        <taxon>Hologalegina</taxon>
        <taxon>IRL clade</taxon>
        <taxon>Trifolieae</taxon>
        <taxon>Medicago</taxon>
    </lineage>
</organism>
<dbReference type="ExpressionAtlas" id="G7KD07">
    <property type="expression patterns" value="differential"/>
</dbReference>
<evidence type="ECO:0000256" key="1">
    <source>
        <dbReference type="ARBA" id="ARBA00004477"/>
    </source>
</evidence>
<feature type="transmembrane region" description="Helical" evidence="6">
    <location>
        <begin position="20"/>
        <end position="39"/>
    </location>
</feature>
<keyword evidence="10" id="KW-1185">Reference proteome</keyword>
<keyword evidence="4 6" id="KW-1133">Transmembrane helix</keyword>
<dbReference type="PROSITE" id="PS50845">
    <property type="entry name" value="RETICULON"/>
    <property type="match status" value="1"/>
</dbReference>
<protein>
    <recommendedName>
        <fullName evidence="6">Reticulon-like protein</fullName>
    </recommendedName>
</protein>
<reference evidence="8 10" key="1">
    <citation type="journal article" date="2011" name="Nature">
        <title>The Medicago genome provides insight into the evolution of rhizobial symbioses.</title>
        <authorList>
            <person name="Young N.D."/>
            <person name="Debelle F."/>
            <person name="Oldroyd G.E."/>
            <person name="Geurts R."/>
            <person name="Cannon S.B."/>
            <person name="Udvardi M.K."/>
            <person name="Benedito V.A."/>
            <person name="Mayer K.F."/>
            <person name="Gouzy J."/>
            <person name="Schoof H."/>
            <person name="Van de Peer Y."/>
            <person name="Proost S."/>
            <person name="Cook D.R."/>
            <person name="Meyers B.C."/>
            <person name="Spannagl M."/>
            <person name="Cheung F."/>
            <person name="De Mita S."/>
            <person name="Krishnakumar V."/>
            <person name="Gundlach H."/>
            <person name="Zhou S."/>
            <person name="Mudge J."/>
            <person name="Bharti A.K."/>
            <person name="Murray J.D."/>
            <person name="Naoumkina M.A."/>
            <person name="Rosen B."/>
            <person name="Silverstein K.A."/>
            <person name="Tang H."/>
            <person name="Rombauts S."/>
            <person name="Zhao P.X."/>
            <person name="Zhou P."/>
            <person name="Barbe V."/>
            <person name="Bardou P."/>
            <person name="Bechner M."/>
            <person name="Bellec A."/>
            <person name="Berger A."/>
            <person name="Berges H."/>
            <person name="Bidwell S."/>
            <person name="Bisseling T."/>
            <person name="Choisne N."/>
            <person name="Couloux A."/>
            <person name="Denny R."/>
            <person name="Deshpande S."/>
            <person name="Dai X."/>
            <person name="Doyle J.J."/>
            <person name="Dudez A.M."/>
            <person name="Farmer A.D."/>
            <person name="Fouteau S."/>
            <person name="Franken C."/>
            <person name="Gibelin C."/>
            <person name="Gish J."/>
            <person name="Goldstein S."/>
            <person name="Gonzalez A.J."/>
            <person name="Green P.J."/>
            <person name="Hallab A."/>
            <person name="Hartog M."/>
            <person name="Hua A."/>
            <person name="Humphray S.J."/>
            <person name="Jeong D.H."/>
            <person name="Jing Y."/>
            <person name="Jocker A."/>
            <person name="Kenton S.M."/>
            <person name="Kim D.J."/>
            <person name="Klee K."/>
            <person name="Lai H."/>
            <person name="Lang C."/>
            <person name="Lin S."/>
            <person name="Macmil S.L."/>
            <person name="Magdelenat G."/>
            <person name="Matthews L."/>
            <person name="McCorrison J."/>
            <person name="Monaghan E.L."/>
            <person name="Mun J.H."/>
            <person name="Najar F.Z."/>
            <person name="Nicholson C."/>
            <person name="Noirot C."/>
            <person name="O'Bleness M."/>
            <person name="Paule C.R."/>
            <person name="Poulain J."/>
            <person name="Prion F."/>
            <person name="Qin B."/>
            <person name="Qu C."/>
            <person name="Retzel E.F."/>
            <person name="Riddle C."/>
            <person name="Sallet E."/>
            <person name="Samain S."/>
            <person name="Samson N."/>
            <person name="Sanders I."/>
            <person name="Saurat O."/>
            <person name="Scarpelli C."/>
            <person name="Schiex T."/>
            <person name="Segurens B."/>
            <person name="Severin A.J."/>
            <person name="Sherrier D.J."/>
            <person name="Shi R."/>
            <person name="Sims S."/>
            <person name="Singer S.R."/>
            <person name="Sinharoy S."/>
            <person name="Sterck L."/>
            <person name="Viollet A."/>
            <person name="Wang B.B."/>
            <person name="Wang K."/>
            <person name="Wang M."/>
            <person name="Wang X."/>
            <person name="Warfsmann J."/>
            <person name="Weissenbach J."/>
            <person name="White D.D."/>
            <person name="White J.D."/>
            <person name="Wiley G.B."/>
            <person name="Wincker P."/>
            <person name="Xing Y."/>
            <person name="Yang L."/>
            <person name="Yao Z."/>
            <person name="Ying F."/>
            <person name="Zhai J."/>
            <person name="Zhou L."/>
            <person name="Zuber A."/>
            <person name="Denarie J."/>
            <person name="Dixon R.A."/>
            <person name="May G.D."/>
            <person name="Schwartz D.C."/>
            <person name="Rogers J."/>
            <person name="Quetier F."/>
            <person name="Town C.D."/>
            <person name="Roe B.A."/>
        </authorList>
    </citation>
    <scope>NUCLEOTIDE SEQUENCE [LARGE SCALE GENOMIC DNA]</scope>
    <source>
        <strain evidence="8">A17</strain>
        <strain evidence="9 10">cv. Jemalong A17</strain>
    </source>
</reference>
<evidence type="ECO:0000259" key="7">
    <source>
        <dbReference type="PROSITE" id="PS50845"/>
    </source>
</evidence>
<accession>G7KD07</accession>
<comment type="subcellular location">
    <subcellularLocation>
        <location evidence="1 6">Endoplasmic reticulum membrane</location>
        <topology evidence="1 6">Multi-pass membrane protein</topology>
    </subcellularLocation>
</comment>
<evidence type="ECO:0000256" key="2">
    <source>
        <dbReference type="ARBA" id="ARBA00022692"/>
    </source>
</evidence>
<dbReference type="EMBL" id="CM001221">
    <property type="protein sequence ID" value="AET00282.1"/>
    <property type="molecule type" value="Genomic_DNA"/>
</dbReference>
<name>G7KD07_MEDTR</name>
<dbReference type="PANTHER" id="PTHR10994">
    <property type="entry name" value="RETICULON"/>
    <property type="match status" value="1"/>
</dbReference>